<feature type="domain" description="Helix-turn-helix" evidence="1">
    <location>
        <begin position="11"/>
        <end position="64"/>
    </location>
</feature>
<comment type="caution">
    <text evidence="2">The sequence shown here is derived from an EMBL/GenBank/DDBJ whole genome shotgun (WGS) entry which is preliminary data.</text>
</comment>
<evidence type="ECO:0000259" key="1">
    <source>
        <dbReference type="Pfam" id="PF19575"/>
    </source>
</evidence>
<dbReference type="Pfam" id="PF19575">
    <property type="entry name" value="HTH_58"/>
    <property type="match status" value="1"/>
</dbReference>
<organism evidence="2 3">
    <name type="scientific">Streptomyces griseoviridis</name>
    <dbReference type="NCBI Taxonomy" id="45398"/>
    <lineage>
        <taxon>Bacteria</taxon>
        <taxon>Bacillati</taxon>
        <taxon>Actinomycetota</taxon>
        <taxon>Actinomycetes</taxon>
        <taxon>Kitasatosporales</taxon>
        <taxon>Streptomycetaceae</taxon>
        <taxon>Streptomyces</taxon>
    </lineage>
</organism>
<dbReference type="GeneID" id="91551848"/>
<accession>A0ABT9LF97</accession>
<dbReference type="EMBL" id="JAURUD010000001">
    <property type="protein sequence ID" value="MDP9682397.1"/>
    <property type="molecule type" value="Genomic_DNA"/>
</dbReference>
<evidence type="ECO:0000313" key="3">
    <source>
        <dbReference type="Proteomes" id="UP001231675"/>
    </source>
</evidence>
<reference evidence="2 3" key="1">
    <citation type="submission" date="2023-07" db="EMBL/GenBank/DDBJ databases">
        <title>Sequencing the genomes of 1000 actinobacteria strains.</title>
        <authorList>
            <person name="Klenk H.-P."/>
        </authorList>
    </citation>
    <scope>NUCLEOTIDE SEQUENCE [LARGE SCALE GENOMIC DNA]</scope>
    <source>
        <strain evidence="2 3">DSM 40229</strain>
    </source>
</reference>
<dbReference type="RefSeq" id="WP_189414589.1">
    <property type="nucleotide sequence ID" value="NZ_BMSM01000003.1"/>
</dbReference>
<dbReference type="Proteomes" id="UP001231675">
    <property type="component" value="Unassembled WGS sequence"/>
</dbReference>
<name>A0ABT9LF97_STRGD</name>
<keyword evidence="3" id="KW-1185">Reference proteome</keyword>
<gene>
    <name evidence="2" type="ORF">J2S47_002899</name>
</gene>
<proteinExistence type="predicted"/>
<dbReference type="InterPro" id="IPR045745">
    <property type="entry name" value="HTH_58_Actinobacteria-type"/>
</dbReference>
<protein>
    <recommendedName>
        <fullName evidence="1">Helix-turn-helix domain-containing protein</fullName>
    </recommendedName>
</protein>
<evidence type="ECO:0000313" key="2">
    <source>
        <dbReference type="EMBL" id="MDP9682397.1"/>
    </source>
</evidence>
<sequence length="64" mass="6902">MTKPRPHTPLRGVQRAEIARKAGQLYAEGCTIQSTADQIGRSYGAARTLILEAGVQLRRPGGAR</sequence>